<keyword evidence="1" id="KW-0472">Membrane</keyword>
<accession>E6YGG1</accession>
<name>E6YGG1_BARC7</name>
<dbReference type="HOGENOM" id="CLU_3114946_0_0_5"/>
<dbReference type="EMBL" id="FN645454">
    <property type="protein sequence ID" value="CBI75949.1"/>
    <property type="molecule type" value="Genomic_DNA"/>
</dbReference>
<reference evidence="2 3" key="2">
    <citation type="journal article" date="2011" name="PLoS Genet.">
        <title>Parallel evolution of a type IV secretion system in radiating lineages of the host-restricted bacterial pathogen Bartonella.</title>
        <authorList>
            <person name="Engel P."/>
            <person name="Salzburger W."/>
            <person name="Liesch M."/>
            <person name="Chang C.C."/>
            <person name="Maruyama S."/>
            <person name="Lanz C."/>
            <person name="Calteau A."/>
            <person name="Lajus A."/>
            <person name="Medigue C."/>
            <person name="Schuster S.C."/>
            <person name="Dehio C."/>
        </authorList>
    </citation>
    <scope>NUCLEOTIDE SEQUENCE [LARGE SCALE GENOMIC DNA]</scope>
    <source>
        <strain evidence="3">CIP 104772 / 73</strain>
    </source>
</reference>
<keyword evidence="3" id="KW-1185">Reference proteome</keyword>
<dbReference type="AlphaFoldDB" id="E6YGG1"/>
<proteinExistence type="predicted"/>
<evidence type="ECO:0000256" key="1">
    <source>
        <dbReference type="SAM" id="Phobius"/>
    </source>
</evidence>
<gene>
    <name evidence="2" type="ordered locus">BARCL_0268</name>
</gene>
<organism evidence="2 3">
    <name type="scientific">Bartonella clarridgeiae (strain CCUG 45776 / CIP 104772 / 73)</name>
    <dbReference type="NCBI Taxonomy" id="696125"/>
    <lineage>
        <taxon>Bacteria</taxon>
        <taxon>Pseudomonadati</taxon>
        <taxon>Pseudomonadota</taxon>
        <taxon>Alphaproteobacteria</taxon>
        <taxon>Hyphomicrobiales</taxon>
        <taxon>Bartonellaceae</taxon>
        <taxon>Bartonella</taxon>
    </lineage>
</organism>
<dbReference type="STRING" id="696125.BARCL_0268"/>
<dbReference type="Proteomes" id="UP000009101">
    <property type="component" value="Chromosome"/>
</dbReference>
<evidence type="ECO:0000313" key="2">
    <source>
        <dbReference type="EMBL" id="CBI75949.1"/>
    </source>
</evidence>
<keyword evidence="1" id="KW-0812">Transmembrane</keyword>
<dbReference type="KEGG" id="bcd:BARCL_0268"/>
<evidence type="ECO:0000313" key="3">
    <source>
        <dbReference type="Proteomes" id="UP000009101"/>
    </source>
</evidence>
<keyword evidence="1" id="KW-1133">Transmembrane helix</keyword>
<protein>
    <submittedName>
        <fullName evidence="2">Uncharacterized protein</fullName>
    </submittedName>
</protein>
<sequence>MQNKILYAYTKVMHNLSYILFILHFNFLNIYFSAENKYKLTCFLNKIRIK</sequence>
<feature type="transmembrane region" description="Helical" evidence="1">
    <location>
        <begin position="12"/>
        <end position="32"/>
    </location>
</feature>
<reference evidence="3" key="1">
    <citation type="submission" date="2009-11" db="EMBL/GenBank/DDBJ databases">
        <title>Genome sequencing of Bartonella species and comparative genomics.</title>
        <authorList>
            <person name="Engel P."/>
            <person name="Salzburger W."/>
            <person name="Marius L."/>
            <person name="Chao-Chin C."/>
            <person name="Soichi M."/>
            <person name="Christa L."/>
            <person name="Alexandra C."/>
            <person name="Aurelie L."/>
            <person name="Claudine M."/>
            <person name="Stephan S.C."/>
            <person name="Christoph D."/>
        </authorList>
    </citation>
    <scope>NUCLEOTIDE SEQUENCE [LARGE SCALE GENOMIC DNA]</scope>
    <source>
        <strain evidence="3">CIP 104772 / 73</strain>
    </source>
</reference>